<gene>
    <name evidence="1" type="ORF">GALL_350230</name>
</gene>
<comment type="caution">
    <text evidence="1">The sequence shown here is derived from an EMBL/GenBank/DDBJ whole genome shotgun (WGS) entry which is preliminary data.</text>
</comment>
<sequence>MANTQAMQSVASYDNSPYFERALRYGVQHGLLDPGRIEEIIQDAAKGTPQVAEYFGASSHLRANLEQASRRMVHLVSLYLEHVTEGDLARAALSLQQNSFRSHSRGGSEMLRALYRMPESSSLGALRIASEKEFLAACSAEGMTAREYRLKLDERASNQRDMDFAAWLAGQFGIPAGALGKHGEIEAGRIIRTALLLFAYAPKKTATGRAGFPDREEVFRIFNSIRREWGLLGEVTSSRTFLQHVPPEFHQAAEAMLGSIGMQDIRKIVTPSVPMESVFNDIGFKYFFKEDMSDDESLVGVSKFDRMLAEEWFSMTDGTDDDSALLTLFLCIASDAEPKTVLTASEAKKMILNMREKGIREAEVPKLIAKAPAEEIDQLLSLWGDFIEDARPYLLDVDDEKLKQVMDYLKGHCNIRKPKSH</sequence>
<organism evidence="1">
    <name type="scientific">mine drainage metagenome</name>
    <dbReference type="NCBI Taxonomy" id="410659"/>
    <lineage>
        <taxon>unclassified sequences</taxon>
        <taxon>metagenomes</taxon>
        <taxon>ecological metagenomes</taxon>
    </lineage>
</organism>
<protein>
    <submittedName>
        <fullName evidence="1">Uncharacterized protein</fullName>
    </submittedName>
</protein>
<dbReference type="EMBL" id="MLJW01000727">
    <property type="protein sequence ID" value="OIQ83176.1"/>
    <property type="molecule type" value="Genomic_DNA"/>
</dbReference>
<proteinExistence type="predicted"/>
<name>A0A1J5QI71_9ZZZZ</name>
<dbReference type="AlphaFoldDB" id="A0A1J5QI71"/>
<accession>A0A1J5QI71</accession>
<reference evidence="1" key="1">
    <citation type="submission" date="2016-10" db="EMBL/GenBank/DDBJ databases">
        <title>Sequence of Gallionella enrichment culture.</title>
        <authorList>
            <person name="Poehlein A."/>
            <person name="Muehling M."/>
            <person name="Daniel R."/>
        </authorList>
    </citation>
    <scope>NUCLEOTIDE SEQUENCE</scope>
</reference>
<evidence type="ECO:0000313" key="1">
    <source>
        <dbReference type="EMBL" id="OIQ83176.1"/>
    </source>
</evidence>